<dbReference type="GO" id="GO:0031460">
    <property type="term" value="P:glycine betaine transport"/>
    <property type="evidence" value="ECO:0007669"/>
    <property type="project" value="TreeGrafter"/>
</dbReference>
<proteinExistence type="inferred from homology"/>
<keyword evidence="6 7" id="KW-0472">Membrane</keyword>
<comment type="similarity">
    <text evidence="7">Belongs to the binding-protein-dependent transport system permease family.</text>
</comment>
<keyword evidence="2 7" id="KW-0813">Transport</keyword>
<evidence type="ECO:0000256" key="5">
    <source>
        <dbReference type="ARBA" id="ARBA00022989"/>
    </source>
</evidence>
<reference evidence="10" key="1">
    <citation type="submission" date="2006-12" db="EMBL/GenBank/DDBJ databases">
        <title>Complete sequence of Halorhodospira halophila SL1.</title>
        <authorList>
            <consortium name="US DOE Joint Genome Institute"/>
            <person name="Copeland A."/>
            <person name="Lucas S."/>
            <person name="Lapidus A."/>
            <person name="Barry K."/>
            <person name="Detter J.C."/>
            <person name="Glavina del Rio T."/>
            <person name="Hammon N."/>
            <person name="Israni S."/>
            <person name="Dalin E."/>
            <person name="Tice H."/>
            <person name="Pitluck S."/>
            <person name="Saunders E."/>
            <person name="Brettin T."/>
            <person name="Bruce D."/>
            <person name="Han C."/>
            <person name="Tapia R."/>
            <person name="Schmutz J."/>
            <person name="Larimer F."/>
            <person name="Land M."/>
            <person name="Hauser L."/>
            <person name="Kyrpides N."/>
            <person name="Mikhailova N."/>
            <person name="Hoff W."/>
            <person name="Richardson P."/>
        </authorList>
    </citation>
    <scope>NUCLEOTIDE SEQUENCE [LARGE SCALE GENOMIC DNA]</scope>
    <source>
        <strain evidence="10">DSM 244 / SL1</strain>
    </source>
</reference>
<evidence type="ECO:0000256" key="7">
    <source>
        <dbReference type="RuleBase" id="RU363032"/>
    </source>
</evidence>
<dbReference type="GO" id="GO:0015871">
    <property type="term" value="P:choline transport"/>
    <property type="evidence" value="ECO:0007669"/>
    <property type="project" value="TreeGrafter"/>
</dbReference>
<dbReference type="AlphaFoldDB" id="A1WTL6"/>
<dbReference type="EMBL" id="CP000544">
    <property type="protein sequence ID" value="ABM61028.1"/>
    <property type="molecule type" value="Genomic_DNA"/>
</dbReference>
<dbReference type="PANTHER" id="PTHR47737:SF1">
    <property type="entry name" value="GLYCINE BETAINE_PROLINE BETAINE TRANSPORT SYSTEM PERMEASE PROTEIN PROW"/>
    <property type="match status" value="1"/>
</dbReference>
<feature type="domain" description="ABC transmembrane type-1" evidence="8">
    <location>
        <begin position="162"/>
        <end position="341"/>
    </location>
</feature>
<evidence type="ECO:0000313" key="9">
    <source>
        <dbReference type="EMBL" id="ABM61028.1"/>
    </source>
</evidence>
<feature type="transmembrane region" description="Helical" evidence="7">
    <location>
        <begin position="93"/>
        <end position="110"/>
    </location>
</feature>
<feature type="transmembrane region" description="Helical" evidence="7">
    <location>
        <begin position="289"/>
        <end position="312"/>
    </location>
</feature>
<evidence type="ECO:0000256" key="3">
    <source>
        <dbReference type="ARBA" id="ARBA00022475"/>
    </source>
</evidence>
<dbReference type="STRING" id="349124.Hhal_0234"/>
<name>A1WTL6_HALHL</name>
<dbReference type="PANTHER" id="PTHR47737">
    <property type="entry name" value="GLYCINE BETAINE/PROLINE BETAINE TRANSPORT SYSTEM PERMEASE PROTEIN PROW"/>
    <property type="match status" value="1"/>
</dbReference>
<evidence type="ECO:0000256" key="6">
    <source>
        <dbReference type="ARBA" id="ARBA00023136"/>
    </source>
</evidence>
<feature type="transmembrane region" description="Helical" evidence="7">
    <location>
        <begin position="142"/>
        <end position="159"/>
    </location>
</feature>
<evidence type="ECO:0000259" key="8">
    <source>
        <dbReference type="PROSITE" id="PS50928"/>
    </source>
</evidence>
<organism evidence="9 10">
    <name type="scientific">Halorhodospira halophila (strain DSM 244 / SL1)</name>
    <name type="common">Ectothiorhodospira halophila (strain DSM 244 / SL1)</name>
    <dbReference type="NCBI Taxonomy" id="349124"/>
    <lineage>
        <taxon>Bacteria</taxon>
        <taxon>Pseudomonadati</taxon>
        <taxon>Pseudomonadota</taxon>
        <taxon>Gammaproteobacteria</taxon>
        <taxon>Chromatiales</taxon>
        <taxon>Ectothiorhodospiraceae</taxon>
        <taxon>Halorhodospira</taxon>
    </lineage>
</organism>
<dbReference type="CDD" id="cd06261">
    <property type="entry name" value="TM_PBP2"/>
    <property type="match status" value="1"/>
</dbReference>
<accession>A1WTL6</accession>
<reference evidence="9 10" key="2">
    <citation type="journal article" date="2013" name="Stand. Genomic Sci.">
        <title>Complete genome sequence of Halorhodospira halophila SL1.</title>
        <authorList>
            <person name="Challacombe J.F."/>
            <person name="Majid S."/>
            <person name="Deole R."/>
            <person name="Brettin T.S."/>
            <person name="Bruce D."/>
            <person name="Delano S.F."/>
            <person name="Detter J.C."/>
            <person name="Gleasner C.D."/>
            <person name="Han C.S."/>
            <person name="Misra M."/>
            <person name="Reitenga K.G."/>
            <person name="Mikhailova N."/>
            <person name="Woyke T."/>
            <person name="Pitluck S."/>
            <person name="Nolan M."/>
            <person name="Land M.L."/>
            <person name="Saunders E."/>
            <person name="Tapia R."/>
            <person name="Lapidus A."/>
            <person name="Ivanova N."/>
            <person name="Hoff W.D."/>
        </authorList>
    </citation>
    <scope>NUCLEOTIDE SEQUENCE [LARGE SCALE GENOMIC DNA]</scope>
    <source>
        <strain evidence="10">DSM 244 / SL1</strain>
    </source>
</reference>
<dbReference type="FunFam" id="1.10.3720.10:FF:000001">
    <property type="entry name" value="Glycine betaine ABC transporter, permease"/>
    <property type="match status" value="1"/>
</dbReference>
<dbReference type="Proteomes" id="UP000000647">
    <property type="component" value="Chromosome"/>
</dbReference>
<feature type="transmembrane region" description="Helical" evidence="7">
    <location>
        <begin position="166"/>
        <end position="189"/>
    </location>
</feature>
<feature type="transmembrane region" description="Helical" evidence="7">
    <location>
        <begin position="117"/>
        <end position="136"/>
    </location>
</feature>
<evidence type="ECO:0000256" key="4">
    <source>
        <dbReference type="ARBA" id="ARBA00022692"/>
    </source>
</evidence>
<dbReference type="GO" id="GO:0015226">
    <property type="term" value="F:carnitine transmembrane transporter activity"/>
    <property type="evidence" value="ECO:0007669"/>
    <property type="project" value="TreeGrafter"/>
</dbReference>
<dbReference type="GO" id="GO:0043190">
    <property type="term" value="C:ATP-binding cassette (ABC) transporter complex"/>
    <property type="evidence" value="ECO:0007669"/>
    <property type="project" value="TreeGrafter"/>
</dbReference>
<dbReference type="Gene3D" id="1.10.3720.10">
    <property type="entry name" value="MetI-like"/>
    <property type="match status" value="1"/>
</dbReference>
<evidence type="ECO:0000256" key="2">
    <source>
        <dbReference type="ARBA" id="ARBA00022448"/>
    </source>
</evidence>
<dbReference type="KEGG" id="hha:Hhal_0234"/>
<dbReference type="HOGENOM" id="CLU_028473_1_0_6"/>
<comment type="subcellular location">
    <subcellularLocation>
        <location evidence="1 7">Cell membrane</location>
        <topology evidence="1 7">Multi-pass membrane protein</topology>
    </subcellularLocation>
</comment>
<keyword evidence="3" id="KW-1003">Cell membrane</keyword>
<dbReference type="PROSITE" id="PS50928">
    <property type="entry name" value="ABC_TM1"/>
    <property type="match status" value="1"/>
</dbReference>
<dbReference type="eggNOG" id="COG4176">
    <property type="taxonomic scope" value="Bacteria"/>
</dbReference>
<evidence type="ECO:0000313" key="10">
    <source>
        <dbReference type="Proteomes" id="UP000000647"/>
    </source>
</evidence>
<dbReference type="InterPro" id="IPR000515">
    <property type="entry name" value="MetI-like"/>
</dbReference>
<dbReference type="RefSeq" id="WP_011813051.1">
    <property type="nucleotide sequence ID" value="NC_008789.1"/>
</dbReference>
<feature type="transmembrane region" description="Helical" evidence="7">
    <location>
        <begin position="318"/>
        <end position="337"/>
    </location>
</feature>
<keyword evidence="4 7" id="KW-0812">Transmembrane</keyword>
<gene>
    <name evidence="9" type="ordered locus">Hhal_0234</name>
</gene>
<keyword evidence="5 7" id="KW-1133">Transmembrane helix</keyword>
<keyword evidence="10" id="KW-1185">Reference proteome</keyword>
<feature type="transmembrane region" description="Helical" evidence="7">
    <location>
        <begin position="69"/>
        <end position="87"/>
    </location>
</feature>
<sequence length="376" mass="41081">MQDQPDLEEHETIGPLDQAAEWFSENILDNITIGDWIEDGVDWISDNLEPLLDGIEGAIRALVDSTEFLLLYPLWIAAFFLVVGAWRTWGRKAGLISLAVAVALFGMGLFSETVQALLWYPPPWVLAILLIAVSFWRVGWRFGIFAIIALALIFSMELWPETIRTLSLVVASSIAALIIGLPIGIAMSRNDRVEMVVRPILDLMQTMPPFVYLIPAAIFFGLGTVPGAIATLIFAMPPAVRLTNLGIRQVSQEHVEAGQAFGCTPRQLLFKIQLPLATPSIMAGINQTIMLALSMVVIASMIGAGGLGGTVLTGIQRLQVGLGFEGGLAVVFLAILLDRISQSFGERQRGKGRDYGALLRWFFGQKRDPAQQPQQG</sequence>
<evidence type="ECO:0000256" key="1">
    <source>
        <dbReference type="ARBA" id="ARBA00004651"/>
    </source>
</evidence>
<dbReference type="GO" id="GO:0005275">
    <property type="term" value="F:amine transmembrane transporter activity"/>
    <property type="evidence" value="ECO:0007669"/>
    <property type="project" value="TreeGrafter"/>
</dbReference>
<dbReference type="Pfam" id="PF00528">
    <property type="entry name" value="BPD_transp_1"/>
    <property type="match status" value="1"/>
</dbReference>
<dbReference type="SUPFAM" id="SSF161098">
    <property type="entry name" value="MetI-like"/>
    <property type="match status" value="1"/>
</dbReference>
<feature type="transmembrane region" description="Helical" evidence="7">
    <location>
        <begin position="209"/>
        <end position="235"/>
    </location>
</feature>
<protein>
    <submittedName>
        <fullName evidence="9">Binding-protein-dependent transport systems inner membrane component</fullName>
    </submittedName>
</protein>
<dbReference type="InterPro" id="IPR035906">
    <property type="entry name" value="MetI-like_sf"/>
</dbReference>